<feature type="transmembrane region" description="Helical" evidence="2">
    <location>
        <begin position="116"/>
        <end position="133"/>
    </location>
</feature>
<accession>A0ABU1EQ16</accession>
<keyword evidence="1" id="KW-0175">Coiled coil</keyword>
<gene>
    <name evidence="3" type="ORF">RE431_06380</name>
</gene>
<evidence type="ECO:0000256" key="2">
    <source>
        <dbReference type="SAM" id="Phobius"/>
    </source>
</evidence>
<evidence type="ECO:0000313" key="4">
    <source>
        <dbReference type="Proteomes" id="UP001257234"/>
    </source>
</evidence>
<dbReference type="RefSeq" id="WP_309561132.1">
    <property type="nucleotide sequence ID" value="NZ_JAVJIU010000002.1"/>
</dbReference>
<sequence length="144" mass="16396">MFEILGGALSKILGGKTPEGESQILEMVGEIFKGKEEKKRAFLLALEDKAMEKAKLEIEDTQNARQMQVEALRQDDKFSKRFVYYFSAAVISIILLGLGGLLYFDIPQQNEVLVTRIVDLFKDLAMIILPFYFGTRIKRNTENV</sequence>
<keyword evidence="2" id="KW-1133">Transmembrane helix</keyword>
<protein>
    <recommendedName>
        <fullName evidence="5">TMhelix containing protein</fullName>
    </recommendedName>
</protein>
<evidence type="ECO:0008006" key="5">
    <source>
        <dbReference type="Google" id="ProtNLM"/>
    </source>
</evidence>
<evidence type="ECO:0000313" key="3">
    <source>
        <dbReference type="EMBL" id="MDR5590258.1"/>
    </source>
</evidence>
<keyword evidence="2" id="KW-0812">Transmembrane</keyword>
<keyword evidence="4" id="KW-1185">Reference proteome</keyword>
<reference evidence="4" key="1">
    <citation type="submission" date="2023-07" db="EMBL/GenBank/DDBJ databases">
        <title>Christiangramia sp. SM2212., a novel bacterium of the family Flavobacteriaceae isolated from the sea sediment.</title>
        <authorList>
            <person name="Wang J."/>
            <person name="Zhang X."/>
        </authorList>
    </citation>
    <scope>NUCLEOTIDE SEQUENCE [LARGE SCALE GENOMIC DNA]</scope>
    <source>
        <strain evidence="4">SM2212</strain>
    </source>
</reference>
<organism evidence="3 4">
    <name type="scientific">Christiangramia sediminicola</name>
    <dbReference type="NCBI Taxonomy" id="3073267"/>
    <lineage>
        <taxon>Bacteria</taxon>
        <taxon>Pseudomonadati</taxon>
        <taxon>Bacteroidota</taxon>
        <taxon>Flavobacteriia</taxon>
        <taxon>Flavobacteriales</taxon>
        <taxon>Flavobacteriaceae</taxon>
        <taxon>Christiangramia</taxon>
    </lineage>
</organism>
<dbReference type="EMBL" id="JAVJIU010000002">
    <property type="protein sequence ID" value="MDR5590258.1"/>
    <property type="molecule type" value="Genomic_DNA"/>
</dbReference>
<feature type="transmembrane region" description="Helical" evidence="2">
    <location>
        <begin position="82"/>
        <end position="104"/>
    </location>
</feature>
<proteinExistence type="predicted"/>
<name>A0ABU1EQ16_9FLAO</name>
<evidence type="ECO:0000256" key="1">
    <source>
        <dbReference type="SAM" id="Coils"/>
    </source>
</evidence>
<comment type="caution">
    <text evidence="3">The sequence shown here is derived from an EMBL/GenBank/DDBJ whole genome shotgun (WGS) entry which is preliminary data.</text>
</comment>
<keyword evidence="2" id="KW-0472">Membrane</keyword>
<feature type="coiled-coil region" evidence="1">
    <location>
        <begin position="44"/>
        <end position="71"/>
    </location>
</feature>
<dbReference type="Proteomes" id="UP001257234">
    <property type="component" value="Unassembled WGS sequence"/>
</dbReference>